<dbReference type="EMBL" id="JAPXFL010000007">
    <property type="protein sequence ID" value="KAK9504482.1"/>
    <property type="molecule type" value="Genomic_DNA"/>
</dbReference>
<keyword evidence="2" id="KW-0472">Membrane</keyword>
<name>A0AAW1D1U0_9HEMI</name>
<evidence type="ECO:0000313" key="4">
    <source>
        <dbReference type="Proteomes" id="UP001461498"/>
    </source>
</evidence>
<keyword evidence="4" id="KW-1185">Reference proteome</keyword>
<comment type="caution">
    <text evidence="3">The sequence shown here is derived from an EMBL/GenBank/DDBJ whole genome shotgun (WGS) entry which is preliminary data.</text>
</comment>
<evidence type="ECO:0000313" key="3">
    <source>
        <dbReference type="EMBL" id="KAK9504482.1"/>
    </source>
</evidence>
<feature type="compositionally biased region" description="Acidic residues" evidence="1">
    <location>
        <begin position="31"/>
        <end position="42"/>
    </location>
</feature>
<proteinExistence type="predicted"/>
<evidence type="ECO:0000256" key="1">
    <source>
        <dbReference type="SAM" id="MobiDB-lite"/>
    </source>
</evidence>
<feature type="compositionally biased region" description="Polar residues" evidence="1">
    <location>
        <begin position="1"/>
        <end position="15"/>
    </location>
</feature>
<accession>A0AAW1D1U0</accession>
<reference evidence="3 4" key="1">
    <citation type="submission" date="2022-12" db="EMBL/GenBank/DDBJ databases">
        <title>Chromosome-level genome assembly of true bugs.</title>
        <authorList>
            <person name="Ma L."/>
            <person name="Li H."/>
        </authorList>
    </citation>
    <scope>NUCLEOTIDE SEQUENCE [LARGE SCALE GENOMIC DNA]</scope>
    <source>
        <strain evidence="3">Lab_2022b</strain>
    </source>
</reference>
<gene>
    <name evidence="3" type="ORF">O3M35_010804</name>
</gene>
<protein>
    <submittedName>
        <fullName evidence="3">Uncharacterized protein</fullName>
    </submittedName>
</protein>
<keyword evidence="2" id="KW-1133">Transmembrane helix</keyword>
<keyword evidence="2" id="KW-0812">Transmembrane</keyword>
<organism evidence="3 4">
    <name type="scientific">Rhynocoris fuscipes</name>
    <dbReference type="NCBI Taxonomy" id="488301"/>
    <lineage>
        <taxon>Eukaryota</taxon>
        <taxon>Metazoa</taxon>
        <taxon>Ecdysozoa</taxon>
        <taxon>Arthropoda</taxon>
        <taxon>Hexapoda</taxon>
        <taxon>Insecta</taxon>
        <taxon>Pterygota</taxon>
        <taxon>Neoptera</taxon>
        <taxon>Paraneoptera</taxon>
        <taxon>Hemiptera</taxon>
        <taxon>Heteroptera</taxon>
        <taxon>Panheteroptera</taxon>
        <taxon>Cimicomorpha</taxon>
        <taxon>Reduviidae</taxon>
        <taxon>Harpactorinae</taxon>
        <taxon>Harpactorini</taxon>
        <taxon>Rhynocoris</taxon>
    </lineage>
</organism>
<evidence type="ECO:0000256" key="2">
    <source>
        <dbReference type="SAM" id="Phobius"/>
    </source>
</evidence>
<feature type="region of interest" description="Disordered" evidence="1">
    <location>
        <begin position="1"/>
        <end position="54"/>
    </location>
</feature>
<dbReference type="AlphaFoldDB" id="A0AAW1D1U0"/>
<sequence length="174" mass="19385">MIPTSNHYEQINNAEISPVNDKGTINQEKNDDNDDDDDEGAFSDDSGHSSETDIDAEVADYKEKIKILMPFKQDTPVPTLQTGCLVTVLLIFIALLSLLVSQALQNNQIITSALLVLGILLWTQNKYGKVLLQKSRKKIQYLFKADPPPLISTECYMVQTSAPIQLQENSANPY</sequence>
<dbReference type="Proteomes" id="UP001461498">
    <property type="component" value="Unassembled WGS sequence"/>
</dbReference>
<feature type="transmembrane region" description="Helical" evidence="2">
    <location>
        <begin position="82"/>
        <end position="103"/>
    </location>
</feature>